<dbReference type="SUPFAM" id="SSF53271">
    <property type="entry name" value="PRTase-like"/>
    <property type="match status" value="1"/>
</dbReference>
<dbReference type="InterPro" id="IPR051910">
    <property type="entry name" value="ComF/GntX_DNA_util-trans"/>
</dbReference>
<dbReference type="PANTHER" id="PTHR47505">
    <property type="entry name" value="DNA UTILIZATION PROTEIN YHGH"/>
    <property type="match status" value="1"/>
</dbReference>
<comment type="caution">
    <text evidence="4">The sequence shown here is derived from an EMBL/GenBank/DDBJ whole genome shotgun (WGS) entry which is preliminary data.</text>
</comment>
<evidence type="ECO:0000313" key="4">
    <source>
        <dbReference type="EMBL" id="OHA03725.1"/>
    </source>
</evidence>
<accession>A0A1G2KWA6</accession>
<dbReference type="STRING" id="1802274.A3J58_00145"/>
<sequence length="238" mass="26190">MANLSDAKTFLLDLIFPIACLACGEEGAYLCPACRSAIPIYPPACFVCKKLVPQNRHTPAGRTCASCRKKSLIYASFSPFPYGHPAIRNAIHHLKYRRARGIAPVLAELLRSSLVFHQVALPKNALLIPIPLHKSRERVRGFNQSRLIAQEYAHGLQQTLHTDILHKTKKTAPQMELLREARLTNLAGAFTVSDANVISNRTCILIDDVKTTGTTMEEAARALKNAGAGKIWAITVAR</sequence>
<evidence type="ECO:0000256" key="1">
    <source>
        <dbReference type="ARBA" id="ARBA00008007"/>
    </source>
</evidence>
<dbReference type="EMBL" id="MHQM01000021">
    <property type="protein sequence ID" value="OHA03725.1"/>
    <property type="molecule type" value="Genomic_DNA"/>
</dbReference>
<evidence type="ECO:0000313" key="5">
    <source>
        <dbReference type="Proteomes" id="UP000178510"/>
    </source>
</evidence>
<reference evidence="4 5" key="1">
    <citation type="journal article" date="2016" name="Nat. Commun.">
        <title>Thousands of microbial genomes shed light on interconnected biogeochemical processes in an aquifer system.</title>
        <authorList>
            <person name="Anantharaman K."/>
            <person name="Brown C.T."/>
            <person name="Hug L.A."/>
            <person name="Sharon I."/>
            <person name="Castelle C.J."/>
            <person name="Probst A.J."/>
            <person name="Thomas B.C."/>
            <person name="Singh A."/>
            <person name="Wilkins M.J."/>
            <person name="Karaoz U."/>
            <person name="Brodie E.L."/>
            <person name="Williams K.H."/>
            <person name="Hubbard S.S."/>
            <person name="Banfield J.F."/>
        </authorList>
    </citation>
    <scope>NUCLEOTIDE SEQUENCE [LARGE SCALE GENOMIC DNA]</scope>
</reference>
<dbReference type="PANTHER" id="PTHR47505:SF1">
    <property type="entry name" value="DNA UTILIZATION PROTEIN YHGH"/>
    <property type="match status" value="1"/>
</dbReference>
<dbReference type="Pfam" id="PF18912">
    <property type="entry name" value="DZR_2"/>
    <property type="match status" value="1"/>
</dbReference>
<dbReference type="Pfam" id="PF00156">
    <property type="entry name" value="Pribosyltran"/>
    <property type="match status" value="1"/>
</dbReference>
<dbReference type="Gene3D" id="3.40.50.2020">
    <property type="match status" value="1"/>
</dbReference>
<dbReference type="InterPro" id="IPR044005">
    <property type="entry name" value="DZR_2"/>
</dbReference>
<dbReference type="InterPro" id="IPR000836">
    <property type="entry name" value="PRTase_dom"/>
</dbReference>
<proteinExistence type="inferred from homology"/>
<name>A0A1G2KWA6_9BACT</name>
<protein>
    <recommendedName>
        <fullName evidence="6">Phosphoribosyltransferase domain-containing protein</fullName>
    </recommendedName>
</protein>
<dbReference type="Proteomes" id="UP000178510">
    <property type="component" value="Unassembled WGS sequence"/>
</dbReference>
<dbReference type="InterPro" id="IPR029057">
    <property type="entry name" value="PRTase-like"/>
</dbReference>
<evidence type="ECO:0000259" key="2">
    <source>
        <dbReference type="Pfam" id="PF00156"/>
    </source>
</evidence>
<feature type="domain" description="Phosphoribosyltransferase" evidence="2">
    <location>
        <begin position="147"/>
        <end position="237"/>
    </location>
</feature>
<organism evidence="4 5">
    <name type="scientific">Candidatus Sungbacteria bacterium RIFCSPHIGHO2_02_FULL_52_23</name>
    <dbReference type="NCBI Taxonomy" id="1802274"/>
    <lineage>
        <taxon>Bacteria</taxon>
        <taxon>Candidatus Sungiibacteriota</taxon>
    </lineage>
</organism>
<gene>
    <name evidence="4" type="ORF">A3J58_00145</name>
</gene>
<evidence type="ECO:0008006" key="6">
    <source>
        <dbReference type="Google" id="ProtNLM"/>
    </source>
</evidence>
<dbReference type="AlphaFoldDB" id="A0A1G2KWA6"/>
<comment type="similarity">
    <text evidence="1">Belongs to the ComF/GntX family.</text>
</comment>
<dbReference type="CDD" id="cd06223">
    <property type="entry name" value="PRTases_typeI"/>
    <property type="match status" value="1"/>
</dbReference>
<feature type="domain" description="Double zinc ribbon" evidence="3">
    <location>
        <begin position="11"/>
        <end position="68"/>
    </location>
</feature>
<evidence type="ECO:0000259" key="3">
    <source>
        <dbReference type="Pfam" id="PF18912"/>
    </source>
</evidence>